<organism evidence="1 2">
    <name type="scientific">Steinernema carpocapsae</name>
    <name type="common">Entomopathogenic nematode</name>
    <dbReference type="NCBI Taxonomy" id="34508"/>
    <lineage>
        <taxon>Eukaryota</taxon>
        <taxon>Metazoa</taxon>
        <taxon>Ecdysozoa</taxon>
        <taxon>Nematoda</taxon>
        <taxon>Chromadorea</taxon>
        <taxon>Rhabditida</taxon>
        <taxon>Tylenchina</taxon>
        <taxon>Panagrolaimomorpha</taxon>
        <taxon>Strongyloidoidea</taxon>
        <taxon>Steinernematidae</taxon>
        <taxon>Steinernema</taxon>
    </lineage>
</organism>
<gene>
    <name evidence="1" type="ORF">L596_021545</name>
</gene>
<protein>
    <submittedName>
        <fullName evidence="1">Uncharacterized protein</fullName>
    </submittedName>
</protein>
<dbReference type="EMBL" id="AZBU02000007">
    <property type="protein sequence ID" value="TKR69374.1"/>
    <property type="molecule type" value="Genomic_DNA"/>
</dbReference>
<sequence length="76" mass="8965">MIRSLITMSPFKKKLRRRQTIEVCVCRSTASSSPSRRRRRQQHRERRRFVWRNCRAFAFASSFQEDMLTAAASAAS</sequence>
<evidence type="ECO:0000313" key="2">
    <source>
        <dbReference type="Proteomes" id="UP000298663"/>
    </source>
</evidence>
<reference evidence="1 2" key="2">
    <citation type="journal article" date="2019" name="G3 (Bethesda)">
        <title>Hybrid Assembly of the Genome of the Entomopathogenic Nematode Steinernema carpocapsae Identifies the X-Chromosome.</title>
        <authorList>
            <person name="Serra L."/>
            <person name="Macchietto M."/>
            <person name="Macias-Munoz A."/>
            <person name="McGill C.J."/>
            <person name="Rodriguez I.M."/>
            <person name="Rodriguez B."/>
            <person name="Murad R."/>
            <person name="Mortazavi A."/>
        </authorList>
    </citation>
    <scope>NUCLEOTIDE SEQUENCE [LARGE SCALE GENOMIC DNA]</scope>
    <source>
        <strain evidence="1 2">ALL</strain>
    </source>
</reference>
<proteinExistence type="predicted"/>
<dbReference type="AlphaFoldDB" id="A0A4U5MJ42"/>
<reference evidence="1 2" key="1">
    <citation type="journal article" date="2015" name="Genome Biol.">
        <title>Comparative genomics of Steinernema reveals deeply conserved gene regulatory networks.</title>
        <authorList>
            <person name="Dillman A.R."/>
            <person name="Macchietto M."/>
            <person name="Porter C.F."/>
            <person name="Rogers A."/>
            <person name="Williams B."/>
            <person name="Antoshechkin I."/>
            <person name="Lee M.M."/>
            <person name="Goodwin Z."/>
            <person name="Lu X."/>
            <person name="Lewis E.E."/>
            <person name="Goodrich-Blair H."/>
            <person name="Stock S.P."/>
            <person name="Adams B.J."/>
            <person name="Sternberg P.W."/>
            <person name="Mortazavi A."/>
        </authorList>
    </citation>
    <scope>NUCLEOTIDE SEQUENCE [LARGE SCALE GENOMIC DNA]</scope>
    <source>
        <strain evidence="1 2">ALL</strain>
    </source>
</reference>
<comment type="caution">
    <text evidence="1">The sequence shown here is derived from an EMBL/GenBank/DDBJ whole genome shotgun (WGS) entry which is preliminary data.</text>
</comment>
<name>A0A4U5MJ42_STECR</name>
<keyword evidence="2" id="KW-1185">Reference proteome</keyword>
<accession>A0A4U5MJ42</accession>
<dbReference type="Proteomes" id="UP000298663">
    <property type="component" value="Unassembled WGS sequence"/>
</dbReference>
<evidence type="ECO:0000313" key="1">
    <source>
        <dbReference type="EMBL" id="TKR69374.1"/>
    </source>
</evidence>